<dbReference type="NCBIfam" id="TIGR00613">
    <property type="entry name" value="reco"/>
    <property type="match status" value="1"/>
</dbReference>
<proteinExistence type="inferred from homology"/>
<dbReference type="HAMAP" id="MF_00201">
    <property type="entry name" value="RecO"/>
    <property type="match status" value="1"/>
</dbReference>
<dbReference type="InterPro" id="IPR003717">
    <property type="entry name" value="RecO"/>
</dbReference>
<dbReference type="EMBL" id="CP046565">
    <property type="protein sequence ID" value="QJD31388.1"/>
    <property type="molecule type" value="Genomic_DNA"/>
</dbReference>
<accession>A0A858QBX3</accession>
<evidence type="ECO:0000259" key="9">
    <source>
        <dbReference type="Pfam" id="PF11967"/>
    </source>
</evidence>
<dbReference type="SUPFAM" id="SSF57863">
    <property type="entry name" value="ArfGap/RecO-like zinc finger"/>
    <property type="match status" value="1"/>
</dbReference>
<dbReference type="Gene3D" id="2.40.50.140">
    <property type="entry name" value="Nucleic acid-binding proteins"/>
    <property type="match status" value="1"/>
</dbReference>
<dbReference type="GO" id="GO:0006302">
    <property type="term" value="P:double-strand break repair"/>
    <property type="evidence" value="ECO:0007669"/>
    <property type="project" value="TreeGrafter"/>
</dbReference>
<dbReference type="SUPFAM" id="SSF50249">
    <property type="entry name" value="Nucleic acid-binding proteins"/>
    <property type="match status" value="1"/>
</dbReference>
<dbReference type="InterPro" id="IPR022572">
    <property type="entry name" value="DNA_rep/recomb_RecO_N"/>
</dbReference>
<protein>
    <recommendedName>
        <fullName evidence="3 8">DNA repair protein RecO</fullName>
    </recommendedName>
    <alternativeName>
        <fullName evidence="7 8">Recombination protein O</fullName>
    </alternativeName>
</protein>
<comment type="function">
    <text evidence="1 8">Involved in DNA repair and RecF pathway recombination.</text>
</comment>
<reference evidence="11" key="1">
    <citation type="submission" date="2019-12" db="EMBL/GenBank/DDBJ databases">
        <authorList>
            <person name="Awala S.I."/>
            <person name="Rhee S.K."/>
        </authorList>
    </citation>
    <scope>NUCLEOTIDE SEQUENCE [LARGE SCALE GENOMIC DNA]</scope>
    <source>
        <strain evidence="11">IM1</strain>
    </source>
</reference>
<evidence type="ECO:0000256" key="6">
    <source>
        <dbReference type="ARBA" id="ARBA00023204"/>
    </source>
</evidence>
<dbReference type="Proteomes" id="UP000503004">
    <property type="component" value="Chromosome"/>
</dbReference>
<dbReference type="Pfam" id="PF11967">
    <property type="entry name" value="RecO_N"/>
    <property type="match status" value="1"/>
</dbReference>
<dbReference type="InterPro" id="IPR042242">
    <property type="entry name" value="RecO_C"/>
</dbReference>
<evidence type="ECO:0000256" key="2">
    <source>
        <dbReference type="ARBA" id="ARBA00007452"/>
    </source>
</evidence>
<dbReference type="KEGG" id="metu:GNH96_09345"/>
<dbReference type="Pfam" id="PF02565">
    <property type="entry name" value="RecO_C"/>
    <property type="match status" value="1"/>
</dbReference>
<organism evidence="10 11">
    <name type="scientific">Methylococcus geothermalis</name>
    <dbReference type="NCBI Taxonomy" id="2681310"/>
    <lineage>
        <taxon>Bacteria</taxon>
        <taxon>Pseudomonadati</taxon>
        <taxon>Pseudomonadota</taxon>
        <taxon>Gammaproteobacteria</taxon>
        <taxon>Methylococcales</taxon>
        <taxon>Methylococcaceae</taxon>
        <taxon>Methylococcus</taxon>
    </lineage>
</organism>
<keyword evidence="4 8" id="KW-0227">DNA damage</keyword>
<dbReference type="InterPro" id="IPR037278">
    <property type="entry name" value="ARFGAP/RecO"/>
</dbReference>
<evidence type="ECO:0000256" key="1">
    <source>
        <dbReference type="ARBA" id="ARBA00003065"/>
    </source>
</evidence>
<evidence type="ECO:0000256" key="5">
    <source>
        <dbReference type="ARBA" id="ARBA00023172"/>
    </source>
</evidence>
<dbReference type="GO" id="GO:0006310">
    <property type="term" value="P:DNA recombination"/>
    <property type="evidence" value="ECO:0007669"/>
    <property type="project" value="UniProtKB-UniRule"/>
</dbReference>
<gene>
    <name evidence="8 10" type="primary">recO</name>
    <name evidence="10" type="ORF">GNH96_09345</name>
</gene>
<feature type="domain" description="DNA replication/recombination mediator RecO N-terminal" evidence="9">
    <location>
        <begin position="17"/>
        <end position="86"/>
    </location>
</feature>
<dbReference type="GO" id="GO:0043590">
    <property type="term" value="C:bacterial nucleoid"/>
    <property type="evidence" value="ECO:0007669"/>
    <property type="project" value="TreeGrafter"/>
</dbReference>
<dbReference type="Gene3D" id="1.20.1440.120">
    <property type="entry name" value="Recombination protein O, C-terminal domain"/>
    <property type="match status" value="1"/>
</dbReference>
<comment type="similarity">
    <text evidence="2 8">Belongs to the RecO family.</text>
</comment>
<evidence type="ECO:0000256" key="7">
    <source>
        <dbReference type="ARBA" id="ARBA00033409"/>
    </source>
</evidence>
<evidence type="ECO:0000256" key="8">
    <source>
        <dbReference type="HAMAP-Rule" id="MF_00201"/>
    </source>
</evidence>
<name>A0A858QBX3_9GAMM</name>
<sequence>MPNEALQRGDPSRVLLDSAFVLHRRDYRETSLILELFTLHHGRIGLIAKGARRGRQGLAPVLQPFVPLLVSWCGRGELATLTQAEAGGSGLRLQHTALFCGFYLNELLMKLLPSHDPHPELFNAYRHALADLAADEDPETALRGFELSLLEDIGYGLQLVAEAVGGQAVRPDRLYTYRIEAGPVPATEDEADAVLGATLLALRDRRFDSPETRTEAKRLMRRIIAHHLEGRALKSRELFRNSP</sequence>
<dbReference type="PANTHER" id="PTHR33991:SF1">
    <property type="entry name" value="DNA REPAIR PROTEIN RECO"/>
    <property type="match status" value="1"/>
</dbReference>
<keyword evidence="11" id="KW-1185">Reference proteome</keyword>
<dbReference type="PANTHER" id="PTHR33991">
    <property type="entry name" value="DNA REPAIR PROTEIN RECO"/>
    <property type="match status" value="1"/>
</dbReference>
<keyword evidence="5 8" id="KW-0233">DNA recombination</keyword>
<evidence type="ECO:0000256" key="4">
    <source>
        <dbReference type="ARBA" id="ARBA00022763"/>
    </source>
</evidence>
<dbReference type="InterPro" id="IPR012340">
    <property type="entry name" value="NA-bd_OB-fold"/>
</dbReference>
<keyword evidence="6 8" id="KW-0234">DNA repair</keyword>
<evidence type="ECO:0000313" key="11">
    <source>
        <dbReference type="Proteomes" id="UP000503004"/>
    </source>
</evidence>
<evidence type="ECO:0000256" key="3">
    <source>
        <dbReference type="ARBA" id="ARBA00021310"/>
    </source>
</evidence>
<evidence type="ECO:0000313" key="10">
    <source>
        <dbReference type="EMBL" id="QJD31388.1"/>
    </source>
</evidence>
<dbReference type="AlphaFoldDB" id="A0A858QBX3"/>